<comment type="caution">
    <text evidence="14">The sequence shown here is derived from an EMBL/GenBank/DDBJ whole genome shotgun (WGS) entry which is preliminary data.</text>
</comment>
<proteinExistence type="inferred from homology"/>
<evidence type="ECO:0000256" key="11">
    <source>
        <dbReference type="ARBA" id="ARBA00023136"/>
    </source>
</evidence>
<dbReference type="PIRSF" id="PIRSF006603">
    <property type="entry name" value="DinF"/>
    <property type="match status" value="1"/>
</dbReference>
<reference evidence="14" key="1">
    <citation type="journal article" date="2021" name="PeerJ">
        <title>Extensive microbial diversity within the chicken gut microbiome revealed by metagenomics and culture.</title>
        <authorList>
            <person name="Gilroy R."/>
            <person name="Ravi A."/>
            <person name="Getino M."/>
            <person name="Pursley I."/>
            <person name="Horton D.L."/>
            <person name="Alikhan N.F."/>
            <person name="Baker D."/>
            <person name="Gharbi K."/>
            <person name="Hall N."/>
            <person name="Watson M."/>
            <person name="Adriaenssens E.M."/>
            <person name="Foster-Nyarko E."/>
            <person name="Jarju S."/>
            <person name="Secka A."/>
            <person name="Antonio M."/>
            <person name="Oren A."/>
            <person name="Chaudhuri R.R."/>
            <person name="La Ragione R."/>
            <person name="Hildebrand F."/>
            <person name="Pallen M.J."/>
        </authorList>
    </citation>
    <scope>NUCLEOTIDE SEQUENCE</scope>
    <source>
        <strain evidence="14">CHK198-12963</strain>
    </source>
</reference>
<evidence type="ECO:0000256" key="6">
    <source>
        <dbReference type="ARBA" id="ARBA00022449"/>
    </source>
</evidence>
<feature type="transmembrane region" description="Helical" evidence="13">
    <location>
        <begin position="327"/>
        <end position="352"/>
    </location>
</feature>
<feature type="transmembrane region" description="Helical" evidence="13">
    <location>
        <begin position="102"/>
        <end position="124"/>
    </location>
</feature>
<organism evidence="14 15">
    <name type="scientific">Candidatus Enterocloster excrementigallinarum</name>
    <dbReference type="NCBI Taxonomy" id="2838558"/>
    <lineage>
        <taxon>Bacteria</taxon>
        <taxon>Bacillati</taxon>
        <taxon>Bacillota</taxon>
        <taxon>Clostridia</taxon>
        <taxon>Lachnospirales</taxon>
        <taxon>Lachnospiraceae</taxon>
        <taxon>Enterocloster</taxon>
    </lineage>
</organism>
<evidence type="ECO:0000256" key="8">
    <source>
        <dbReference type="ARBA" id="ARBA00022692"/>
    </source>
</evidence>
<gene>
    <name evidence="14" type="ORF">H9931_14460</name>
</gene>
<dbReference type="AlphaFoldDB" id="A0A9D2PZ22"/>
<evidence type="ECO:0000256" key="12">
    <source>
        <dbReference type="ARBA" id="ARBA00031636"/>
    </source>
</evidence>
<keyword evidence="9 13" id="KW-1133">Transmembrane helix</keyword>
<feature type="transmembrane region" description="Helical" evidence="13">
    <location>
        <begin position="364"/>
        <end position="384"/>
    </location>
</feature>
<feature type="transmembrane region" description="Helical" evidence="13">
    <location>
        <begin position="422"/>
        <end position="442"/>
    </location>
</feature>
<accession>A0A9D2PZ22</accession>
<keyword evidence="11 13" id="KW-0472">Membrane</keyword>
<keyword evidence="5" id="KW-0813">Transport</keyword>
<evidence type="ECO:0000256" key="2">
    <source>
        <dbReference type="ARBA" id="ARBA00004651"/>
    </source>
</evidence>
<dbReference type="GO" id="GO:0005886">
    <property type="term" value="C:plasma membrane"/>
    <property type="evidence" value="ECO:0007669"/>
    <property type="project" value="UniProtKB-SubCell"/>
</dbReference>
<comment type="function">
    <text evidence="1">Multidrug efflux pump.</text>
</comment>
<dbReference type="Pfam" id="PF01554">
    <property type="entry name" value="MatE"/>
    <property type="match status" value="2"/>
</dbReference>
<dbReference type="PANTHER" id="PTHR43298">
    <property type="entry name" value="MULTIDRUG RESISTANCE PROTEIN NORM-RELATED"/>
    <property type="match status" value="1"/>
</dbReference>
<feature type="transmembrane region" description="Helical" evidence="13">
    <location>
        <begin position="12"/>
        <end position="34"/>
    </location>
</feature>
<dbReference type="GO" id="GO:0006811">
    <property type="term" value="P:monoatomic ion transport"/>
    <property type="evidence" value="ECO:0007669"/>
    <property type="project" value="UniProtKB-KW"/>
</dbReference>
<dbReference type="EMBL" id="DWWB01000086">
    <property type="protein sequence ID" value="HJC67890.1"/>
    <property type="molecule type" value="Genomic_DNA"/>
</dbReference>
<feature type="transmembrane region" description="Helical" evidence="13">
    <location>
        <begin position="396"/>
        <end position="416"/>
    </location>
</feature>
<dbReference type="GO" id="GO:0042910">
    <property type="term" value="F:xenobiotic transmembrane transporter activity"/>
    <property type="evidence" value="ECO:0007669"/>
    <property type="project" value="InterPro"/>
</dbReference>
<evidence type="ECO:0000256" key="4">
    <source>
        <dbReference type="ARBA" id="ARBA00020268"/>
    </source>
</evidence>
<dbReference type="NCBIfam" id="TIGR00797">
    <property type="entry name" value="matE"/>
    <property type="match status" value="1"/>
</dbReference>
<comment type="subcellular location">
    <subcellularLocation>
        <location evidence="2">Cell membrane</location>
        <topology evidence="2">Multi-pass membrane protein</topology>
    </subcellularLocation>
</comment>
<evidence type="ECO:0000256" key="1">
    <source>
        <dbReference type="ARBA" id="ARBA00003408"/>
    </source>
</evidence>
<dbReference type="InterPro" id="IPR050222">
    <property type="entry name" value="MATE_MdtK"/>
</dbReference>
<dbReference type="PANTHER" id="PTHR43298:SF2">
    <property type="entry name" value="FMN_FAD EXPORTER YEEO-RELATED"/>
    <property type="match status" value="1"/>
</dbReference>
<keyword evidence="6" id="KW-0050">Antiport</keyword>
<comment type="similarity">
    <text evidence="3">Belongs to the multi antimicrobial extrusion (MATE) (TC 2.A.66.1) family.</text>
</comment>
<evidence type="ECO:0000256" key="10">
    <source>
        <dbReference type="ARBA" id="ARBA00023065"/>
    </source>
</evidence>
<evidence type="ECO:0000256" key="5">
    <source>
        <dbReference type="ARBA" id="ARBA00022448"/>
    </source>
</evidence>
<evidence type="ECO:0000313" key="15">
    <source>
        <dbReference type="Proteomes" id="UP000823863"/>
    </source>
</evidence>
<sequence>MKQHRIDLLHGNIVTVLTRLAVPIMATALVQTAYNLTDMAWIGVVGSDAVAAVGAAGMYTWLSTGVVMLAKMGGQVMVAQSIGQRKKERAIAFGRGAMQMTLILSILYGLVTVTFAAPLIGFFHLNSAEIAREAQIYLRIACGLIIFPFFGQTITGLYTAAGNSRTPFIANCLGLLLNLIFDPVLILGVGPFPALGVAGAAIATVSAQAVVVLALVVAAVRGKDPILFQQLVIWKKIPGAYFGRMIRIGIPAAIQELVYCGISMVLTRFVTSWGDAAVAVQRVGGQIESLSWMTAQGFGTAINAFTGQNYGAGNFDRVKKGYHQAALIMLGWGLFTTALLIIGAAPIFSIFIHEPDVIAEGASYLRIIGVCEMFMCIELMTVGAMSGLGKTMEASVITVVLTAMRIPLAIILGNTALGLNGVWWALSISSISKGIVFFIYYMRLLNRYTRRRE</sequence>
<evidence type="ECO:0000256" key="13">
    <source>
        <dbReference type="SAM" id="Phobius"/>
    </source>
</evidence>
<keyword evidence="8 13" id="KW-0812">Transmembrane</keyword>
<feature type="transmembrane region" description="Helical" evidence="13">
    <location>
        <begin position="195"/>
        <end position="220"/>
    </location>
</feature>
<keyword evidence="10" id="KW-0406">Ion transport</keyword>
<dbReference type="Proteomes" id="UP000823863">
    <property type="component" value="Unassembled WGS sequence"/>
</dbReference>
<dbReference type="CDD" id="cd13140">
    <property type="entry name" value="MATE_like_1"/>
    <property type="match status" value="1"/>
</dbReference>
<dbReference type="InterPro" id="IPR002528">
    <property type="entry name" value="MATE_fam"/>
</dbReference>
<protein>
    <recommendedName>
        <fullName evidence="4">Probable multidrug resistance protein NorM</fullName>
    </recommendedName>
    <alternativeName>
        <fullName evidence="12">Multidrug-efflux transporter</fullName>
    </alternativeName>
</protein>
<evidence type="ECO:0000256" key="3">
    <source>
        <dbReference type="ARBA" id="ARBA00010199"/>
    </source>
</evidence>
<evidence type="ECO:0000256" key="9">
    <source>
        <dbReference type="ARBA" id="ARBA00022989"/>
    </source>
</evidence>
<evidence type="ECO:0000256" key="7">
    <source>
        <dbReference type="ARBA" id="ARBA00022475"/>
    </source>
</evidence>
<feature type="transmembrane region" description="Helical" evidence="13">
    <location>
        <begin position="168"/>
        <end position="189"/>
    </location>
</feature>
<name>A0A9D2PZ22_9FIRM</name>
<feature type="transmembrane region" description="Helical" evidence="13">
    <location>
        <begin position="136"/>
        <end position="161"/>
    </location>
</feature>
<reference evidence="14" key="2">
    <citation type="submission" date="2021-04" db="EMBL/GenBank/DDBJ databases">
        <authorList>
            <person name="Gilroy R."/>
        </authorList>
    </citation>
    <scope>NUCLEOTIDE SEQUENCE</scope>
    <source>
        <strain evidence="14">CHK198-12963</strain>
    </source>
</reference>
<keyword evidence="7" id="KW-1003">Cell membrane</keyword>
<dbReference type="InterPro" id="IPR048279">
    <property type="entry name" value="MdtK-like"/>
</dbReference>
<evidence type="ECO:0000313" key="14">
    <source>
        <dbReference type="EMBL" id="HJC67890.1"/>
    </source>
</evidence>
<dbReference type="GO" id="GO:0015297">
    <property type="term" value="F:antiporter activity"/>
    <property type="evidence" value="ECO:0007669"/>
    <property type="project" value="UniProtKB-KW"/>
</dbReference>